<evidence type="ECO:0000313" key="7">
    <source>
        <dbReference type="EMBL" id="KAF2712574.1"/>
    </source>
</evidence>
<feature type="transmembrane region" description="Helical" evidence="5">
    <location>
        <begin position="137"/>
        <end position="157"/>
    </location>
</feature>
<dbReference type="OrthoDB" id="2585655at2759"/>
<dbReference type="PANTHER" id="PTHR23502">
    <property type="entry name" value="MAJOR FACILITATOR SUPERFAMILY"/>
    <property type="match status" value="1"/>
</dbReference>
<accession>A0A6G1KIB6</accession>
<keyword evidence="4 5" id="KW-0472">Membrane</keyword>
<dbReference type="GO" id="GO:0022857">
    <property type="term" value="F:transmembrane transporter activity"/>
    <property type="evidence" value="ECO:0007669"/>
    <property type="project" value="InterPro"/>
</dbReference>
<evidence type="ECO:0000256" key="1">
    <source>
        <dbReference type="ARBA" id="ARBA00004141"/>
    </source>
</evidence>
<keyword evidence="2 5" id="KW-0812">Transmembrane</keyword>
<protein>
    <submittedName>
        <fullName evidence="7">MFS transporter-like protein</fullName>
    </submittedName>
</protein>
<dbReference type="InterPro" id="IPR011701">
    <property type="entry name" value="MFS"/>
</dbReference>
<evidence type="ECO:0000256" key="3">
    <source>
        <dbReference type="ARBA" id="ARBA00022989"/>
    </source>
</evidence>
<comment type="subcellular location">
    <subcellularLocation>
        <location evidence="1">Membrane</location>
        <topology evidence="1">Multi-pass membrane protein</topology>
    </subcellularLocation>
</comment>
<sequence length="558" mass="61327">MPFLGILEDKHLQHVPATVILSEELHQIRAATARLKHGTGKDADIILIPQPSEDPNDPLNWSNTKKYTIMIIISFGSLLYAAVLAPLLSPALVVIAIAFNKQVGDITVISGYMLLVTAASGPIVCACSRKYGKRPMLIFSSLFGLVGTIVGSAVNSYNGLLAARIIQGGSISAFESLVISLIGDLFFVHQRGYFMTLIQFILGAASNFSAIIVGPIAQNLGWRYLFHILIAFTALETVLLVLFVPETSYNRDHRYDIDELADDKLADLAITENRRAHLLESKSTEEGIVKVDTTASSPSVYGPKKTFVQELAIFTGTYSDDNLLQLFIAPFAVCLNVAVLWVVVVTGGLTAFFVAQSYDMAQIFMFPPYNLNAAGVGYLSLGPFLGGLLGSIVLGGTLDPLIRWCAKKNGGVYEPEYRLLGMIPSLLTGIGLFAFGYMTQNHYSYFATATMHGMDLFGIVCAAISASAYAIDAYRNMSSEIFIVSMVFKNLLFYGFSYFVNDWTATKGPATVFYLFGGISFAMIATTPVFFFWGKRYRSFWHRHNVLEKWGIRTHAEF</sequence>
<keyword evidence="8" id="KW-1185">Reference proteome</keyword>
<feature type="transmembrane region" description="Helical" evidence="5">
    <location>
        <begin position="67"/>
        <end position="100"/>
    </location>
</feature>
<feature type="domain" description="Major facilitator superfamily (MFS) profile" evidence="6">
    <location>
        <begin position="69"/>
        <end position="558"/>
    </location>
</feature>
<proteinExistence type="predicted"/>
<dbReference type="GO" id="GO:0005886">
    <property type="term" value="C:plasma membrane"/>
    <property type="evidence" value="ECO:0007669"/>
    <property type="project" value="TreeGrafter"/>
</dbReference>
<evidence type="ECO:0000256" key="4">
    <source>
        <dbReference type="ARBA" id="ARBA00023136"/>
    </source>
</evidence>
<dbReference type="Proteomes" id="UP000799428">
    <property type="component" value="Unassembled WGS sequence"/>
</dbReference>
<dbReference type="PANTHER" id="PTHR23502:SF29">
    <property type="entry name" value="TRANSPORTER, PUTATIVE (AFU_ORTHOLOGUE AFUA_6G06680)-RELATED"/>
    <property type="match status" value="1"/>
</dbReference>
<feature type="transmembrane region" description="Helical" evidence="5">
    <location>
        <begin position="200"/>
        <end position="218"/>
    </location>
</feature>
<feature type="transmembrane region" description="Helical" evidence="5">
    <location>
        <begin position="326"/>
        <end position="355"/>
    </location>
</feature>
<dbReference type="InterPro" id="IPR020846">
    <property type="entry name" value="MFS_dom"/>
</dbReference>
<feature type="transmembrane region" description="Helical" evidence="5">
    <location>
        <begin position="106"/>
        <end position="125"/>
    </location>
</feature>
<dbReference type="Pfam" id="PF07690">
    <property type="entry name" value="MFS_1"/>
    <property type="match status" value="1"/>
</dbReference>
<evidence type="ECO:0000256" key="5">
    <source>
        <dbReference type="SAM" id="Phobius"/>
    </source>
</evidence>
<feature type="transmembrane region" description="Helical" evidence="5">
    <location>
        <begin position="224"/>
        <end position="244"/>
    </location>
</feature>
<evidence type="ECO:0000256" key="2">
    <source>
        <dbReference type="ARBA" id="ARBA00022692"/>
    </source>
</evidence>
<feature type="transmembrane region" description="Helical" evidence="5">
    <location>
        <begin position="445"/>
        <end position="469"/>
    </location>
</feature>
<feature type="transmembrane region" description="Helical" evidence="5">
    <location>
        <begin position="481"/>
        <end position="500"/>
    </location>
</feature>
<feature type="transmembrane region" description="Helical" evidence="5">
    <location>
        <begin position="375"/>
        <end position="398"/>
    </location>
</feature>
<organism evidence="7 8">
    <name type="scientific">Pleomassaria siparia CBS 279.74</name>
    <dbReference type="NCBI Taxonomy" id="1314801"/>
    <lineage>
        <taxon>Eukaryota</taxon>
        <taxon>Fungi</taxon>
        <taxon>Dikarya</taxon>
        <taxon>Ascomycota</taxon>
        <taxon>Pezizomycotina</taxon>
        <taxon>Dothideomycetes</taxon>
        <taxon>Pleosporomycetidae</taxon>
        <taxon>Pleosporales</taxon>
        <taxon>Pleomassariaceae</taxon>
        <taxon>Pleomassaria</taxon>
    </lineage>
</organism>
<dbReference type="AlphaFoldDB" id="A0A6G1KIB6"/>
<name>A0A6G1KIB6_9PLEO</name>
<dbReference type="InterPro" id="IPR036259">
    <property type="entry name" value="MFS_trans_sf"/>
</dbReference>
<dbReference type="Gene3D" id="1.20.1250.20">
    <property type="entry name" value="MFS general substrate transporter like domains"/>
    <property type="match status" value="1"/>
</dbReference>
<feature type="transmembrane region" description="Helical" evidence="5">
    <location>
        <begin position="512"/>
        <end position="533"/>
    </location>
</feature>
<gene>
    <name evidence="7" type="ORF">K504DRAFT_531645</name>
</gene>
<feature type="transmembrane region" description="Helical" evidence="5">
    <location>
        <begin position="169"/>
        <end position="188"/>
    </location>
</feature>
<dbReference type="PROSITE" id="PS50850">
    <property type="entry name" value="MFS"/>
    <property type="match status" value="1"/>
</dbReference>
<keyword evidence="3 5" id="KW-1133">Transmembrane helix</keyword>
<evidence type="ECO:0000313" key="8">
    <source>
        <dbReference type="Proteomes" id="UP000799428"/>
    </source>
</evidence>
<reference evidence="7" key="1">
    <citation type="journal article" date="2020" name="Stud. Mycol.">
        <title>101 Dothideomycetes genomes: a test case for predicting lifestyles and emergence of pathogens.</title>
        <authorList>
            <person name="Haridas S."/>
            <person name="Albert R."/>
            <person name="Binder M."/>
            <person name="Bloem J."/>
            <person name="Labutti K."/>
            <person name="Salamov A."/>
            <person name="Andreopoulos B."/>
            <person name="Baker S."/>
            <person name="Barry K."/>
            <person name="Bills G."/>
            <person name="Bluhm B."/>
            <person name="Cannon C."/>
            <person name="Castanera R."/>
            <person name="Culley D."/>
            <person name="Daum C."/>
            <person name="Ezra D."/>
            <person name="Gonzalez J."/>
            <person name="Henrissat B."/>
            <person name="Kuo A."/>
            <person name="Liang C."/>
            <person name="Lipzen A."/>
            <person name="Lutzoni F."/>
            <person name="Magnuson J."/>
            <person name="Mondo S."/>
            <person name="Nolan M."/>
            <person name="Ohm R."/>
            <person name="Pangilinan J."/>
            <person name="Park H.-J."/>
            <person name="Ramirez L."/>
            <person name="Alfaro M."/>
            <person name="Sun H."/>
            <person name="Tritt A."/>
            <person name="Yoshinaga Y."/>
            <person name="Zwiers L.-H."/>
            <person name="Turgeon B."/>
            <person name="Goodwin S."/>
            <person name="Spatafora J."/>
            <person name="Crous P."/>
            <person name="Grigoriev I."/>
        </authorList>
    </citation>
    <scope>NUCLEOTIDE SEQUENCE</scope>
    <source>
        <strain evidence="7">CBS 279.74</strain>
    </source>
</reference>
<feature type="transmembrane region" description="Helical" evidence="5">
    <location>
        <begin position="419"/>
        <end position="439"/>
    </location>
</feature>
<dbReference type="EMBL" id="MU005766">
    <property type="protein sequence ID" value="KAF2712574.1"/>
    <property type="molecule type" value="Genomic_DNA"/>
</dbReference>
<dbReference type="SUPFAM" id="SSF103473">
    <property type="entry name" value="MFS general substrate transporter"/>
    <property type="match status" value="1"/>
</dbReference>
<evidence type="ECO:0000259" key="6">
    <source>
        <dbReference type="PROSITE" id="PS50850"/>
    </source>
</evidence>